<gene>
    <name evidence="5" type="ORF">CDD81_2421</name>
</gene>
<evidence type="ECO:0000256" key="2">
    <source>
        <dbReference type="ARBA" id="ARBA00022801"/>
    </source>
</evidence>
<dbReference type="OrthoDB" id="6846267at2759"/>
<dbReference type="EMBL" id="NJET01000176">
    <property type="protein sequence ID" value="PHH59871.1"/>
    <property type="molecule type" value="Genomic_DNA"/>
</dbReference>
<dbReference type="PROSITE" id="PS00122">
    <property type="entry name" value="CARBOXYLESTERASE_B_1"/>
    <property type="match status" value="1"/>
</dbReference>
<dbReference type="InterPro" id="IPR029058">
    <property type="entry name" value="AB_hydrolase_fold"/>
</dbReference>
<dbReference type="STRING" id="1399860.A0A2C5XZ31"/>
<dbReference type="Gene3D" id="3.40.50.1820">
    <property type="entry name" value="alpha/beta hydrolase"/>
    <property type="match status" value="1"/>
</dbReference>
<reference evidence="5 6" key="1">
    <citation type="submission" date="2017-06" db="EMBL/GenBank/DDBJ databases">
        <title>Ant-infecting Ophiocordyceps genomes reveal a high diversity of potential behavioral manipulation genes and a possible major role for enterotoxins.</title>
        <authorList>
            <person name="De Bekker C."/>
            <person name="Evans H.C."/>
            <person name="Brachmann A."/>
            <person name="Hughes D.P."/>
        </authorList>
    </citation>
    <scope>NUCLEOTIDE SEQUENCE [LARGE SCALE GENOMIC DNA]</scope>
    <source>
        <strain evidence="5 6">Map64</strain>
    </source>
</reference>
<dbReference type="EC" id="3.1.1.-" evidence="3"/>
<proteinExistence type="inferred from homology"/>
<keyword evidence="6" id="KW-1185">Reference proteome</keyword>
<evidence type="ECO:0000313" key="6">
    <source>
        <dbReference type="Proteomes" id="UP000226192"/>
    </source>
</evidence>
<dbReference type="InterPro" id="IPR050309">
    <property type="entry name" value="Type-B_Carboxylest/Lipase"/>
</dbReference>
<name>A0A2C5XZ31_9HYPO</name>
<dbReference type="AlphaFoldDB" id="A0A2C5XZ31"/>
<dbReference type="GO" id="GO:0016787">
    <property type="term" value="F:hydrolase activity"/>
    <property type="evidence" value="ECO:0007669"/>
    <property type="project" value="UniProtKB-KW"/>
</dbReference>
<accession>A0A2C5XZ31</accession>
<protein>
    <recommendedName>
        <fullName evidence="3">Carboxylic ester hydrolase</fullName>
        <ecNumber evidence="3">3.1.1.-</ecNumber>
    </recommendedName>
</protein>
<sequence length="504" mass="53759">MASQDVLVTAKGTKVTGTRLAASPELPQAVEAFYGIPYARVPRRFAAAEAMGLEGAGDIDATRPGPEQPHAWAADHVQEGVLRLNVFGLATRQGPRQGVPVVVYLHGGAFNHGSPLDRDWPSFVAQGGREMLIVAPGYRLGALGFLAGRSEQANLGLDDQRLAVQWTMAWIGVFGGNSADLTLMGWSAGAHSVGHHLLSPSPLPFKRAVLESGSPTSRSVLASNHSRVVTQQASLAAYAAARTGSNAPLGALPLQPLLQAAKAVWEENDAALTWPFQPVVDARCATLPASPLRLWHSALHSGRARNLHMLTGFCSHEGTAFVSPAVPLRLFFATLLPGLLGAHLDRLDALYACIDPKERLAAAYGDYAYKTPVLHTAHMVSLAGGRVYLYEYAVAPALHGGQLPLVAPSVKPPGQRRIAHAMNSRWSAFVSGQAPDWPLFQSPFNGSGSGELLVFGRANDESLGGSNQGVPLETRCLTAREMQLCRFWWDHMDLSLANGPKASL</sequence>
<dbReference type="Proteomes" id="UP000226192">
    <property type="component" value="Unassembled WGS sequence"/>
</dbReference>
<dbReference type="SUPFAM" id="SSF53474">
    <property type="entry name" value="alpha/beta-Hydrolases"/>
    <property type="match status" value="1"/>
</dbReference>
<keyword evidence="2 3" id="KW-0378">Hydrolase</keyword>
<feature type="domain" description="Carboxylesterase type B" evidence="4">
    <location>
        <begin position="6"/>
        <end position="323"/>
    </location>
</feature>
<dbReference type="InterPro" id="IPR002018">
    <property type="entry name" value="CarbesteraseB"/>
</dbReference>
<evidence type="ECO:0000256" key="1">
    <source>
        <dbReference type="ARBA" id="ARBA00005964"/>
    </source>
</evidence>
<evidence type="ECO:0000313" key="5">
    <source>
        <dbReference type="EMBL" id="PHH59871.1"/>
    </source>
</evidence>
<evidence type="ECO:0000256" key="3">
    <source>
        <dbReference type="RuleBase" id="RU361235"/>
    </source>
</evidence>
<dbReference type="InterPro" id="IPR019826">
    <property type="entry name" value="Carboxylesterase_B_AS"/>
</dbReference>
<dbReference type="PANTHER" id="PTHR11559">
    <property type="entry name" value="CARBOXYLESTERASE"/>
    <property type="match status" value="1"/>
</dbReference>
<evidence type="ECO:0000259" key="4">
    <source>
        <dbReference type="Pfam" id="PF00135"/>
    </source>
</evidence>
<comment type="caution">
    <text evidence="5">The sequence shown here is derived from an EMBL/GenBank/DDBJ whole genome shotgun (WGS) entry which is preliminary data.</text>
</comment>
<organism evidence="5 6">
    <name type="scientific">Ophiocordyceps australis</name>
    <dbReference type="NCBI Taxonomy" id="1399860"/>
    <lineage>
        <taxon>Eukaryota</taxon>
        <taxon>Fungi</taxon>
        <taxon>Dikarya</taxon>
        <taxon>Ascomycota</taxon>
        <taxon>Pezizomycotina</taxon>
        <taxon>Sordariomycetes</taxon>
        <taxon>Hypocreomycetidae</taxon>
        <taxon>Hypocreales</taxon>
        <taxon>Ophiocordycipitaceae</taxon>
        <taxon>Ophiocordyceps</taxon>
    </lineage>
</organism>
<comment type="similarity">
    <text evidence="1 3">Belongs to the type-B carboxylesterase/lipase family.</text>
</comment>
<dbReference type="Pfam" id="PF00135">
    <property type="entry name" value="COesterase"/>
    <property type="match status" value="1"/>
</dbReference>